<evidence type="ECO:0000313" key="3">
    <source>
        <dbReference type="Proteomes" id="UP000316270"/>
    </source>
</evidence>
<feature type="region of interest" description="Disordered" evidence="1">
    <location>
        <begin position="271"/>
        <end position="352"/>
    </location>
</feature>
<dbReference type="Proteomes" id="UP000316270">
    <property type="component" value="Chromosome 16"/>
</dbReference>
<sequence length="362" mass="40380">MLTVRSLALRCHFLDAGVFETFTNNYHNSAQKARITQSRSHTLHTHRALLPTVAEKKISEMLGQDGIKVALWSLSRTQRFVEYVKPGYSETMDGKSMERYIEVPLEYDAFEILFSAHSLVLSDEEGVQVSVTWENQLRAIKFMDKATIKAQEWLSKNDFSHWRPEKDCWVKAGVFMQASTLEPTRLASGLGKIEIKVQIGRQESMDTAHPKYDEDRALALSLKGAGITHHIELNAAIAANEGVNACSATVASSSSVSGARLVLQESLDTTEKLDDNASSQDDVFDHNDRSERRKSSSHRKVAEGRRDSCPRAAKRMRIDYAESEMDKESTDEEGDEGYEGAEGYGADTSYEGAEGFEAGGFY</sequence>
<proteinExistence type="predicted"/>
<name>A0A517LM93_9PEZI</name>
<reference evidence="2 3" key="1">
    <citation type="submission" date="2019-07" db="EMBL/GenBank/DDBJ databases">
        <title>Finished genome of Venturia effusa.</title>
        <authorList>
            <person name="Young C.A."/>
            <person name="Cox M.P."/>
            <person name="Ganley A.R.D."/>
            <person name="David W.J."/>
        </authorList>
    </citation>
    <scope>NUCLEOTIDE SEQUENCE [LARGE SCALE GENOMIC DNA]</scope>
    <source>
        <strain evidence="3">albino</strain>
    </source>
</reference>
<keyword evidence="3" id="KW-1185">Reference proteome</keyword>
<accession>A0A517LM93</accession>
<dbReference type="OrthoDB" id="3943499at2759"/>
<evidence type="ECO:0000313" key="2">
    <source>
        <dbReference type="EMBL" id="QDS76763.1"/>
    </source>
</evidence>
<organism evidence="2 3">
    <name type="scientific">Venturia effusa</name>
    <dbReference type="NCBI Taxonomy" id="50376"/>
    <lineage>
        <taxon>Eukaryota</taxon>
        <taxon>Fungi</taxon>
        <taxon>Dikarya</taxon>
        <taxon>Ascomycota</taxon>
        <taxon>Pezizomycotina</taxon>
        <taxon>Dothideomycetes</taxon>
        <taxon>Pleosporomycetidae</taxon>
        <taxon>Venturiales</taxon>
        <taxon>Venturiaceae</taxon>
        <taxon>Venturia</taxon>
    </lineage>
</organism>
<feature type="non-terminal residue" evidence="2">
    <location>
        <position position="362"/>
    </location>
</feature>
<dbReference type="EMBL" id="CP042200">
    <property type="protein sequence ID" value="QDS76763.1"/>
    <property type="molecule type" value="Genomic_DNA"/>
</dbReference>
<dbReference type="AlphaFoldDB" id="A0A517LM93"/>
<feature type="compositionally biased region" description="Acidic residues" evidence="1">
    <location>
        <begin position="329"/>
        <end position="339"/>
    </location>
</feature>
<protein>
    <submittedName>
        <fullName evidence="2">Uncharacterized protein</fullName>
    </submittedName>
</protein>
<evidence type="ECO:0000256" key="1">
    <source>
        <dbReference type="SAM" id="MobiDB-lite"/>
    </source>
</evidence>
<feature type="compositionally biased region" description="Basic and acidic residues" evidence="1">
    <location>
        <begin position="283"/>
        <end position="309"/>
    </location>
</feature>
<gene>
    <name evidence="2" type="ORF">FKW77_001762</name>
</gene>
<feature type="compositionally biased region" description="Basic and acidic residues" evidence="1">
    <location>
        <begin position="316"/>
        <end position="328"/>
    </location>
</feature>